<feature type="signal peptide" evidence="6">
    <location>
        <begin position="1"/>
        <end position="21"/>
    </location>
</feature>
<accession>A0A1X7L0R3</accession>
<evidence type="ECO:0000256" key="2">
    <source>
        <dbReference type="ARBA" id="ARBA00022801"/>
    </source>
</evidence>
<dbReference type="InterPro" id="IPR004197">
    <property type="entry name" value="Cellulase_Ig-like"/>
</dbReference>
<evidence type="ECO:0000256" key="1">
    <source>
        <dbReference type="ARBA" id="ARBA00007072"/>
    </source>
</evidence>
<evidence type="ECO:0000256" key="4">
    <source>
        <dbReference type="ARBA" id="ARBA00023295"/>
    </source>
</evidence>
<evidence type="ECO:0000313" key="8">
    <source>
        <dbReference type="EMBL" id="SMG46872.1"/>
    </source>
</evidence>
<protein>
    <submittedName>
        <fullName evidence="8">Peptidoglycan/xylan/chitin deacetylase, PgdA/CDA1 family</fullName>
    </submittedName>
</protein>
<sequence>MNKMRLCALFLLVLTSLSGVAQDTWIRVNQLGYKSAGKKVAVWASKTDKKVSSFTLKDKKTNKVVYKGKSSKAFGAYGPFVQSYRLDFSAFLKPGRYIVEVDGVASPEIRIGEDVYNGTADFTLRYMRQQRTLFNPFLKDSCHTHDGFTLYGASAGLKDSTQIDVGGGWHDASDYLQYATTSANATYHLLAAYRDFPNVFTDYKQANGLDGSNGIKDVLDEAKWGLDWLVKMHPQPHIMFNQIADDRDHASMRMPGEDPFYGRGYERPVYFIDGKPQQRGKFLNNTTGTSSTAAKFVSAFNLGAQLFASKNVDYSQLLQQKAETAFSFAHQKLGVTQTVSVKSPYIYAEDNWVDDMELAYATMYGRNKDQKYVDGALKYAREESITPWLVKDTANHYQYYPFINLGHYELAKQLDGAKREEIIAYYKEGIEQVWGRAQQNAFYRGVPFIWCSNNLTVSFAIQCVWYAELTKDKQYEELMQANIDWLFGVNPWGTSMVYGLPAWGDTPVDPHSAFTHLHNYPIDGGLVDGPVYTSIFNNLIGIRLNEEDEYKNFQSDLVVYHDDYGDYSSNEPTMDGTASLIYLLASQEQQETRKKDRYGVLVQGDTTARKVSLVFTGHDLNDGKDVIAEVLRKNKVEASFFFTGDFLRNPENQLFLNAIKSKHYIGPHSDKHLLYAPWEKRDSTIISRENFLKDLEDNYRALQAVGIKKDNALFFMPAYEWYNDDVVRWASTLGLYTVNYTPGLRTAADYTFPGMGNKYMSSEAILEQLYNRADLKNLNGHIILVHLGVDERRADKLYNRLPELINGLKKRGYSFVKINELLAQ</sequence>
<keyword evidence="6" id="KW-0732">Signal</keyword>
<evidence type="ECO:0000256" key="3">
    <source>
        <dbReference type="ARBA" id="ARBA00023277"/>
    </source>
</evidence>
<keyword evidence="9" id="KW-1185">Reference proteome</keyword>
<evidence type="ECO:0000313" key="9">
    <source>
        <dbReference type="Proteomes" id="UP000192980"/>
    </source>
</evidence>
<dbReference type="Proteomes" id="UP000192980">
    <property type="component" value="Unassembled WGS sequence"/>
</dbReference>
<dbReference type="InterPro" id="IPR001701">
    <property type="entry name" value="Glyco_hydro_9"/>
</dbReference>
<dbReference type="GO" id="GO:0008810">
    <property type="term" value="F:cellulase activity"/>
    <property type="evidence" value="ECO:0007669"/>
    <property type="project" value="InterPro"/>
</dbReference>
<dbReference type="PANTHER" id="PTHR22298">
    <property type="entry name" value="ENDO-1,4-BETA-GLUCANASE"/>
    <property type="match status" value="1"/>
</dbReference>
<dbReference type="InterPro" id="IPR013783">
    <property type="entry name" value="Ig-like_fold"/>
</dbReference>
<dbReference type="CDD" id="cd02850">
    <property type="entry name" value="E_set_Cellulase_N"/>
    <property type="match status" value="1"/>
</dbReference>
<evidence type="ECO:0000259" key="7">
    <source>
        <dbReference type="PROSITE" id="PS51677"/>
    </source>
</evidence>
<dbReference type="RefSeq" id="WP_200811822.1">
    <property type="nucleotide sequence ID" value="NZ_FXAU01000007.1"/>
</dbReference>
<dbReference type="SUPFAM" id="SSF81296">
    <property type="entry name" value="E set domains"/>
    <property type="match status" value="1"/>
</dbReference>
<dbReference type="GO" id="GO:0016810">
    <property type="term" value="F:hydrolase activity, acting on carbon-nitrogen (but not peptide) bonds"/>
    <property type="evidence" value="ECO:0007669"/>
    <property type="project" value="InterPro"/>
</dbReference>
<dbReference type="Pfam" id="PF02927">
    <property type="entry name" value="CelD_N"/>
    <property type="match status" value="1"/>
</dbReference>
<evidence type="ECO:0000256" key="5">
    <source>
        <dbReference type="ARBA" id="ARBA00023326"/>
    </source>
</evidence>
<name>A0A1X7L0R3_9SPHI</name>
<dbReference type="PROSITE" id="PS51677">
    <property type="entry name" value="NODB"/>
    <property type="match status" value="1"/>
</dbReference>
<feature type="chain" id="PRO_5011987639" evidence="6">
    <location>
        <begin position="22"/>
        <end position="824"/>
    </location>
</feature>
<dbReference type="GO" id="GO:0000272">
    <property type="term" value="P:polysaccharide catabolic process"/>
    <property type="evidence" value="ECO:0007669"/>
    <property type="project" value="UniProtKB-KW"/>
</dbReference>
<proteinExistence type="inferred from homology"/>
<dbReference type="SUPFAM" id="SSF88713">
    <property type="entry name" value="Glycoside hydrolase/deacetylase"/>
    <property type="match status" value="1"/>
</dbReference>
<dbReference type="Pfam" id="PF01522">
    <property type="entry name" value="Polysacc_deac_1"/>
    <property type="match status" value="1"/>
</dbReference>
<dbReference type="SUPFAM" id="SSF48208">
    <property type="entry name" value="Six-hairpin glycosidases"/>
    <property type="match status" value="1"/>
</dbReference>
<dbReference type="STRING" id="561061.SAMN05660862_3357"/>
<comment type="similarity">
    <text evidence="1">Belongs to the glycosyl hydrolase 9 (cellulase E) family.</text>
</comment>
<dbReference type="Pfam" id="PF00759">
    <property type="entry name" value="Glyco_hydro_9"/>
    <property type="match status" value="1"/>
</dbReference>
<dbReference type="InterPro" id="IPR014756">
    <property type="entry name" value="Ig_E-set"/>
</dbReference>
<keyword evidence="4" id="KW-0326">Glycosidase</keyword>
<feature type="domain" description="NodB homology" evidence="7">
    <location>
        <begin position="609"/>
        <end position="816"/>
    </location>
</feature>
<keyword evidence="5" id="KW-0624">Polysaccharide degradation</keyword>
<dbReference type="EMBL" id="FXAU01000007">
    <property type="protein sequence ID" value="SMG46872.1"/>
    <property type="molecule type" value="Genomic_DNA"/>
</dbReference>
<keyword evidence="2" id="KW-0378">Hydrolase</keyword>
<dbReference type="Gene3D" id="2.60.40.10">
    <property type="entry name" value="Immunoglobulins"/>
    <property type="match status" value="1"/>
</dbReference>
<dbReference type="AlphaFoldDB" id="A0A1X7L0R3"/>
<dbReference type="InterPro" id="IPR008928">
    <property type="entry name" value="6-hairpin_glycosidase_sf"/>
</dbReference>
<dbReference type="InterPro" id="IPR011330">
    <property type="entry name" value="Glyco_hydro/deAcase_b/a-brl"/>
</dbReference>
<keyword evidence="3" id="KW-0119">Carbohydrate metabolism</keyword>
<dbReference type="Gene3D" id="1.50.10.10">
    <property type="match status" value="1"/>
</dbReference>
<dbReference type="InterPro" id="IPR002509">
    <property type="entry name" value="NODB_dom"/>
</dbReference>
<evidence type="ECO:0000256" key="6">
    <source>
        <dbReference type="SAM" id="SignalP"/>
    </source>
</evidence>
<reference evidence="8 9" key="1">
    <citation type="submission" date="2017-04" db="EMBL/GenBank/DDBJ databases">
        <authorList>
            <person name="Afonso C.L."/>
            <person name="Miller P.J."/>
            <person name="Scott M.A."/>
            <person name="Spackman E."/>
            <person name="Goraichik I."/>
            <person name="Dimitrov K.M."/>
            <person name="Suarez D.L."/>
            <person name="Swayne D.E."/>
        </authorList>
    </citation>
    <scope>NUCLEOTIDE SEQUENCE [LARGE SCALE GENOMIC DNA]</scope>
    <source>
        <strain evidence="8 9">DSM 22418</strain>
    </source>
</reference>
<gene>
    <name evidence="8" type="ORF">SAMN05660862_3357</name>
</gene>
<dbReference type="InterPro" id="IPR012341">
    <property type="entry name" value="6hp_glycosidase-like_sf"/>
</dbReference>
<dbReference type="Gene3D" id="3.20.20.370">
    <property type="entry name" value="Glycoside hydrolase/deacetylase"/>
    <property type="match status" value="1"/>
</dbReference>
<dbReference type="CDD" id="cd10917">
    <property type="entry name" value="CE4_NodB_like_6s_7s"/>
    <property type="match status" value="1"/>
</dbReference>
<organism evidence="8 9">
    <name type="scientific">Sphingobacterium psychroaquaticum</name>
    <dbReference type="NCBI Taxonomy" id="561061"/>
    <lineage>
        <taxon>Bacteria</taxon>
        <taxon>Pseudomonadati</taxon>
        <taxon>Bacteroidota</taxon>
        <taxon>Sphingobacteriia</taxon>
        <taxon>Sphingobacteriales</taxon>
        <taxon>Sphingobacteriaceae</taxon>
        <taxon>Sphingobacterium</taxon>
    </lineage>
</organism>